<accession>A0A6N8KZI5</accession>
<name>A0A6N8KZI5_9SPHI</name>
<proteinExistence type="predicted"/>
<organism evidence="1 2">
    <name type="scientific">Sphingobacterium humi</name>
    <dbReference type="NCBI Taxonomy" id="1796905"/>
    <lineage>
        <taxon>Bacteria</taxon>
        <taxon>Pseudomonadati</taxon>
        <taxon>Bacteroidota</taxon>
        <taxon>Sphingobacteriia</taxon>
        <taxon>Sphingobacteriales</taxon>
        <taxon>Sphingobacteriaceae</taxon>
        <taxon>Sphingobacterium</taxon>
    </lineage>
</organism>
<gene>
    <name evidence="1" type="ORF">GQF63_02890</name>
</gene>
<dbReference type="RefSeq" id="WP_160367612.1">
    <property type="nucleotide sequence ID" value="NZ_WSQA01000002.1"/>
</dbReference>
<reference evidence="1 2" key="1">
    <citation type="submission" date="2019-12" db="EMBL/GenBank/DDBJ databases">
        <authorList>
            <person name="Dong K."/>
        </authorList>
    </citation>
    <scope>NUCLEOTIDE SEQUENCE [LARGE SCALE GENOMIC DNA]</scope>
    <source>
        <strain evidence="1 2">JCM 31225</strain>
    </source>
</reference>
<evidence type="ECO:0008006" key="3">
    <source>
        <dbReference type="Google" id="ProtNLM"/>
    </source>
</evidence>
<protein>
    <recommendedName>
        <fullName evidence="3">Signal transduction histidine kinase internal region domain-containing protein</fullName>
    </recommendedName>
</protein>
<comment type="caution">
    <text evidence="1">The sequence shown here is derived from an EMBL/GenBank/DDBJ whole genome shotgun (WGS) entry which is preliminary data.</text>
</comment>
<evidence type="ECO:0000313" key="1">
    <source>
        <dbReference type="EMBL" id="MVZ60962.1"/>
    </source>
</evidence>
<evidence type="ECO:0000313" key="2">
    <source>
        <dbReference type="Proteomes" id="UP000435036"/>
    </source>
</evidence>
<dbReference type="OrthoDB" id="714306at2"/>
<dbReference type="AlphaFoldDB" id="A0A6N8KZI5"/>
<dbReference type="Proteomes" id="UP000435036">
    <property type="component" value="Unassembled WGS sequence"/>
</dbReference>
<dbReference type="EMBL" id="WSQA01000002">
    <property type="protein sequence ID" value="MVZ60962.1"/>
    <property type="molecule type" value="Genomic_DNA"/>
</dbReference>
<keyword evidence="2" id="KW-1185">Reference proteome</keyword>
<sequence>MFWNKESKEKQAMQQENLQLAARLSYQEARLDHQLCQQFLARQDADTAAKDAFLAWQKTCYSYPEQEQWTIEEEIRALESYIQWFASLQAEPFFFKTNYQIEDPTLLIQPLISLALVQNALRNGYNSMENHPVKIRIKVAFNQFTMEVSNRVNHYLEDQANNILIKNFQSRLAYCYPGEQHSLLINSNSNVFKCFLQVKLAL</sequence>